<evidence type="ECO:0000256" key="2">
    <source>
        <dbReference type="SAM" id="SignalP"/>
    </source>
</evidence>
<dbReference type="GO" id="GO:0005576">
    <property type="term" value="C:extracellular region"/>
    <property type="evidence" value="ECO:0007669"/>
    <property type="project" value="InterPro"/>
</dbReference>
<keyword evidence="2" id="KW-0732">Signal</keyword>
<organism evidence="3 4">
    <name type="scientific">Phytophthora boehmeriae</name>
    <dbReference type="NCBI Taxonomy" id="109152"/>
    <lineage>
        <taxon>Eukaryota</taxon>
        <taxon>Sar</taxon>
        <taxon>Stramenopiles</taxon>
        <taxon>Oomycota</taxon>
        <taxon>Peronosporomycetes</taxon>
        <taxon>Peronosporales</taxon>
        <taxon>Peronosporaceae</taxon>
        <taxon>Phytophthora</taxon>
    </lineage>
</organism>
<gene>
    <name evidence="3" type="ORF">PHYBOEH_009630</name>
</gene>
<evidence type="ECO:0008006" key="5">
    <source>
        <dbReference type="Google" id="ProtNLM"/>
    </source>
</evidence>
<feature type="region of interest" description="Disordered" evidence="1">
    <location>
        <begin position="109"/>
        <end position="161"/>
    </location>
</feature>
<feature type="signal peptide" evidence="2">
    <location>
        <begin position="1"/>
        <end position="18"/>
    </location>
</feature>
<dbReference type="Proteomes" id="UP000693981">
    <property type="component" value="Unassembled WGS sequence"/>
</dbReference>
<dbReference type="AlphaFoldDB" id="A0A8T1VW48"/>
<dbReference type="InterPro" id="IPR002200">
    <property type="entry name" value="Elicitin"/>
</dbReference>
<dbReference type="SMART" id="SM01187">
    <property type="entry name" value="Elicitin"/>
    <property type="match status" value="1"/>
</dbReference>
<evidence type="ECO:0000313" key="4">
    <source>
        <dbReference type="Proteomes" id="UP000693981"/>
    </source>
</evidence>
<name>A0A8T1VW48_9STRA</name>
<dbReference type="OrthoDB" id="165739at2759"/>
<evidence type="ECO:0000313" key="3">
    <source>
        <dbReference type="EMBL" id="KAG7384173.1"/>
    </source>
</evidence>
<keyword evidence="4" id="KW-1185">Reference proteome</keyword>
<sequence length="184" mass="18748">MHFSFAILVVLAVSVVQADTCTKDDLAMIQRAYASAENDGKAACPDTTKETDYCSNNDCLNYIMNMLYELPDCTTDGVNVKESLQAAYDFCQAVDAGVSTMSSGLVSDTSSGSAATTSSSANEDSTNTSDSTANDSTSGTSDQANADTPAPEAGGSSGSSDATTAVALTTAVLAMTAFTFAAVL</sequence>
<dbReference type="EMBL" id="JAGDFL010000610">
    <property type="protein sequence ID" value="KAG7384173.1"/>
    <property type="molecule type" value="Genomic_DNA"/>
</dbReference>
<comment type="caution">
    <text evidence="3">The sequence shown here is derived from an EMBL/GenBank/DDBJ whole genome shotgun (WGS) entry which is preliminary data.</text>
</comment>
<evidence type="ECO:0000256" key="1">
    <source>
        <dbReference type="SAM" id="MobiDB-lite"/>
    </source>
</evidence>
<feature type="compositionally biased region" description="Low complexity" evidence="1">
    <location>
        <begin position="109"/>
        <end position="142"/>
    </location>
</feature>
<accession>A0A8T1VW48</accession>
<proteinExistence type="predicted"/>
<feature type="chain" id="PRO_5035860897" description="Elicitin" evidence="2">
    <location>
        <begin position="19"/>
        <end position="184"/>
    </location>
</feature>
<protein>
    <recommendedName>
        <fullName evidence="5">Elicitin</fullName>
    </recommendedName>
</protein>
<reference evidence="3" key="1">
    <citation type="submission" date="2021-02" db="EMBL/GenBank/DDBJ databases">
        <authorList>
            <person name="Palmer J.M."/>
        </authorList>
    </citation>
    <scope>NUCLEOTIDE SEQUENCE</scope>
    <source>
        <strain evidence="3">SCRP23</strain>
    </source>
</reference>